<dbReference type="Pfam" id="PF17761">
    <property type="entry name" value="DUF1016_N"/>
    <property type="match status" value="1"/>
</dbReference>
<sequence>MSGPRSGPDGPPEEIFPWTSPDGRQTVAPPCERSLDPDNRAMAWVASSGFRWTHNLSLGASQGPRIVVSGFRQGQRVTVLEPDLLVAYAKTLGELKDAVHAAQLRAQRVVNAAMIDLYWGIGRTILRQQQAQPWGNKVLGRLAEDLRREFPHMKGFSRRNLYYMRAFAQAWDGREEIVQTVSARISWSHNVALLERCPDRTLREWSASRALQHGWSLSVLEHQIASKLHEREGSAPNNLEARLPKEGSDLAREVAKDPLVLDFLGLDGAAQPLAVTSYT</sequence>
<evidence type="ECO:0000313" key="4">
    <source>
        <dbReference type="Proteomes" id="UP001500752"/>
    </source>
</evidence>
<reference evidence="4" key="1">
    <citation type="journal article" date="2019" name="Int. J. Syst. Evol. Microbiol.">
        <title>The Global Catalogue of Microorganisms (GCM) 10K type strain sequencing project: providing services to taxonomists for standard genome sequencing and annotation.</title>
        <authorList>
            <consortium name="The Broad Institute Genomics Platform"/>
            <consortium name="The Broad Institute Genome Sequencing Center for Infectious Disease"/>
            <person name="Wu L."/>
            <person name="Ma J."/>
        </authorList>
    </citation>
    <scope>NUCLEOTIDE SEQUENCE [LARGE SCALE GENOMIC DNA]</scope>
    <source>
        <strain evidence="4">JCM 30742</strain>
    </source>
</reference>
<feature type="region of interest" description="Disordered" evidence="1">
    <location>
        <begin position="1"/>
        <end position="27"/>
    </location>
</feature>
<organism evidence="3 4">
    <name type="scientific">Arthrobacter ginkgonis</name>
    <dbReference type="NCBI Taxonomy" id="1630594"/>
    <lineage>
        <taxon>Bacteria</taxon>
        <taxon>Bacillati</taxon>
        <taxon>Actinomycetota</taxon>
        <taxon>Actinomycetes</taxon>
        <taxon>Micrococcales</taxon>
        <taxon>Micrococcaceae</taxon>
        <taxon>Arthrobacter</taxon>
    </lineage>
</organism>
<dbReference type="PANTHER" id="PTHR30547:SF0">
    <property type="entry name" value="BLR8175 PROTEIN"/>
    <property type="match status" value="1"/>
</dbReference>
<gene>
    <name evidence="3" type="ORF">GCM10023081_05130</name>
</gene>
<feature type="domain" description="YhcG N-terminal" evidence="2">
    <location>
        <begin position="94"/>
        <end position="231"/>
    </location>
</feature>
<comment type="caution">
    <text evidence="3">The sequence shown here is derived from an EMBL/GenBank/DDBJ whole genome shotgun (WGS) entry which is preliminary data.</text>
</comment>
<keyword evidence="4" id="KW-1185">Reference proteome</keyword>
<proteinExistence type="predicted"/>
<evidence type="ECO:0000313" key="3">
    <source>
        <dbReference type="EMBL" id="GAA3669727.1"/>
    </source>
</evidence>
<dbReference type="InterPro" id="IPR041527">
    <property type="entry name" value="YhcG_N"/>
</dbReference>
<accession>A0ABP7BWM9</accession>
<dbReference type="Proteomes" id="UP001500752">
    <property type="component" value="Unassembled WGS sequence"/>
</dbReference>
<name>A0ABP7BWM9_9MICC</name>
<dbReference type="EMBL" id="BAABEO010000007">
    <property type="protein sequence ID" value="GAA3669727.1"/>
    <property type="molecule type" value="Genomic_DNA"/>
</dbReference>
<dbReference type="PANTHER" id="PTHR30547">
    <property type="entry name" value="UNCHARACTERIZED PROTEIN YHCG-RELATED"/>
    <property type="match status" value="1"/>
</dbReference>
<evidence type="ECO:0000259" key="2">
    <source>
        <dbReference type="Pfam" id="PF17761"/>
    </source>
</evidence>
<protein>
    <recommendedName>
        <fullName evidence="2">YhcG N-terminal domain-containing protein</fullName>
    </recommendedName>
</protein>
<evidence type="ECO:0000256" key="1">
    <source>
        <dbReference type="SAM" id="MobiDB-lite"/>
    </source>
</evidence>
<dbReference type="InterPro" id="IPR053148">
    <property type="entry name" value="PD-DEXK-like_domain"/>
</dbReference>